<keyword evidence="2 4" id="KW-0442">Lipid degradation</keyword>
<keyword evidence="7" id="KW-1185">Reference proteome</keyword>
<dbReference type="InterPro" id="IPR002641">
    <property type="entry name" value="PNPLA_dom"/>
</dbReference>
<dbReference type="PROSITE" id="PS51635">
    <property type="entry name" value="PNPLA"/>
    <property type="match status" value="1"/>
</dbReference>
<feature type="active site" description="Nucleophile" evidence="4">
    <location>
        <position position="100"/>
    </location>
</feature>
<dbReference type="PANTHER" id="PTHR14226:SF78">
    <property type="entry name" value="SLR0060 PROTEIN"/>
    <property type="match status" value="1"/>
</dbReference>
<reference evidence="6 7" key="1">
    <citation type="submission" date="2023-01" db="EMBL/GenBank/DDBJ databases">
        <title>Vibrio sp. KJ40-1 sp.nov, isolated from marine algae.</title>
        <authorList>
            <person name="Butt M."/>
            <person name="Kim J.M.J."/>
            <person name="Jeon C.O.C."/>
        </authorList>
    </citation>
    <scope>NUCLEOTIDE SEQUENCE [LARGE SCALE GENOMIC DNA]</scope>
    <source>
        <strain evidence="6 7">KJ40-1</strain>
    </source>
</reference>
<organism evidence="6 7">
    <name type="scientific">Vibrio algarum</name>
    <dbReference type="NCBI Taxonomy" id="3020714"/>
    <lineage>
        <taxon>Bacteria</taxon>
        <taxon>Pseudomonadati</taxon>
        <taxon>Pseudomonadota</taxon>
        <taxon>Gammaproteobacteria</taxon>
        <taxon>Vibrionales</taxon>
        <taxon>Vibrionaceae</taxon>
        <taxon>Vibrio</taxon>
    </lineage>
</organism>
<comment type="caution">
    <text evidence="6">The sequence shown here is derived from an EMBL/GenBank/DDBJ whole genome shotgun (WGS) entry which is preliminary data.</text>
</comment>
<evidence type="ECO:0000256" key="4">
    <source>
        <dbReference type="PROSITE-ProRule" id="PRU01161"/>
    </source>
</evidence>
<dbReference type="SUPFAM" id="SSF52151">
    <property type="entry name" value="FabD/lysophospholipase-like"/>
    <property type="match status" value="1"/>
</dbReference>
<comment type="caution">
    <text evidence="4">Lacks conserved residue(s) required for the propagation of feature annotation.</text>
</comment>
<proteinExistence type="predicted"/>
<sequence>MRFIILLITLLTLSACSSYGTINNEPLKYNTVVTDLYSLASTKERRDSGEFIIIIAMSGGGTRAAALSYGVLKGLKEELVTINGVETSLLDEVDFITSVSGGSFTAAYYGLHGDKIFTDYEDDFLYNDVGSDLFWRAMNPALWFSTSGLTDEAVAYYQDRLFGDATFSDIDKKNSPLIIINATDLGGGVRFSFTQEYFNLICSNISSYPIASAVAASAAVPIAFNPVVLKNHTGCGSQDLFDLDSNNTYNAVKSSVVEGLKSYSDKDERQYIHLVDGGITDNLGLQAMWDISNISKQRYLSEVRSDVKPHLISITVDASTTPHSDMEKSSKTPGILDTLNQMSDIQIHHNNDVTRNYYKQSLLRFGLANDISTYFIDVSLNNVKDPEDNAKMNNIPTDLELEAEQVDALIKEGMKQVQTNENLIKFLRKLEP</sequence>
<evidence type="ECO:0000313" key="7">
    <source>
        <dbReference type="Proteomes" id="UP001210678"/>
    </source>
</evidence>
<evidence type="ECO:0000259" key="5">
    <source>
        <dbReference type="PROSITE" id="PS51635"/>
    </source>
</evidence>
<evidence type="ECO:0000313" key="6">
    <source>
        <dbReference type="EMBL" id="MDB1125326.1"/>
    </source>
</evidence>
<dbReference type="PROSITE" id="PS51257">
    <property type="entry name" value="PROKAR_LIPOPROTEIN"/>
    <property type="match status" value="1"/>
</dbReference>
<dbReference type="InterPro" id="IPR050301">
    <property type="entry name" value="NTE"/>
</dbReference>
<name>A0ABT4YUV0_9VIBR</name>
<dbReference type="RefSeq" id="WP_272138932.1">
    <property type="nucleotide sequence ID" value="NZ_JAQLOI010000003.1"/>
</dbReference>
<protein>
    <submittedName>
        <fullName evidence="6">Patatin-like phospholipase family protein</fullName>
    </submittedName>
</protein>
<dbReference type="Proteomes" id="UP001210678">
    <property type="component" value="Unassembled WGS sequence"/>
</dbReference>
<feature type="short sequence motif" description="DGA/G" evidence="4">
    <location>
        <begin position="276"/>
        <end position="278"/>
    </location>
</feature>
<keyword evidence="1 4" id="KW-0378">Hydrolase</keyword>
<accession>A0ABT4YUV0</accession>
<dbReference type="InterPro" id="IPR016035">
    <property type="entry name" value="Acyl_Trfase/lysoPLipase"/>
</dbReference>
<keyword evidence="3 4" id="KW-0443">Lipid metabolism</keyword>
<dbReference type="Gene3D" id="3.40.1090.10">
    <property type="entry name" value="Cytosolic phospholipase A2 catalytic domain"/>
    <property type="match status" value="1"/>
</dbReference>
<evidence type="ECO:0000256" key="2">
    <source>
        <dbReference type="ARBA" id="ARBA00022963"/>
    </source>
</evidence>
<evidence type="ECO:0000256" key="3">
    <source>
        <dbReference type="ARBA" id="ARBA00023098"/>
    </source>
</evidence>
<feature type="active site" description="Proton acceptor" evidence="4">
    <location>
        <position position="276"/>
    </location>
</feature>
<feature type="domain" description="PNPLA" evidence="5">
    <location>
        <begin position="55"/>
        <end position="289"/>
    </location>
</feature>
<dbReference type="EMBL" id="JAQLOI010000003">
    <property type="protein sequence ID" value="MDB1125326.1"/>
    <property type="molecule type" value="Genomic_DNA"/>
</dbReference>
<evidence type="ECO:0000256" key="1">
    <source>
        <dbReference type="ARBA" id="ARBA00022801"/>
    </source>
</evidence>
<dbReference type="Pfam" id="PF01734">
    <property type="entry name" value="Patatin"/>
    <property type="match status" value="1"/>
</dbReference>
<gene>
    <name evidence="6" type="ORF">PGX00_17390</name>
</gene>
<dbReference type="PANTHER" id="PTHR14226">
    <property type="entry name" value="NEUROPATHY TARGET ESTERASE/SWISS CHEESE D.MELANOGASTER"/>
    <property type="match status" value="1"/>
</dbReference>